<reference evidence="2 3" key="1">
    <citation type="submission" date="2018-05" db="EMBL/GenBank/DDBJ databases">
        <title>Complete genome sequence of Arcticibacterium luteifluviistationis SM1504T, a cytophagaceae bacterium isolated from Arctic surface seawater.</title>
        <authorList>
            <person name="Li Y."/>
            <person name="Qin Q.-L."/>
        </authorList>
    </citation>
    <scope>NUCLEOTIDE SEQUENCE [LARGE SCALE GENOMIC DNA]</scope>
    <source>
        <strain evidence="2 3">SM1504</strain>
    </source>
</reference>
<feature type="transmembrane region" description="Helical" evidence="1">
    <location>
        <begin position="45"/>
        <end position="67"/>
    </location>
</feature>
<evidence type="ECO:0008006" key="4">
    <source>
        <dbReference type="Google" id="ProtNLM"/>
    </source>
</evidence>
<keyword evidence="1" id="KW-1133">Transmembrane helix</keyword>
<organism evidence="2 3">
    <name type="scientific">Arcticibacterium luteifluviistationis</name>
    <dbReference type="NCBI Taxonomy" id="1784714"/>
    <lineage>
        <taxon>Bacteria</taxon>
        <taxon>Pseudomonadati</taxon>
        <taxon>Bacteroidota</taxon>
        <taxon>Cytophagia</taxon>
        <taxon>Cytophagales</taxon>
        <taxon>Leadbetterellaceae</taxon>
        <taxon>Arcticibacterium</taxon>
    </lineage>
</organism>
<evidence type="ECO:0000313" key="3">
    <source>
        <dbReference type="Proteomes" id="UP000249873"/>
    </source>
</evidence>
<dbReference type="OrthoDB" id="963633at2"/>
<evidence type="ECO:0000313" key="2">
    <source>
        <dbReference type="EMBL" id="AWV98678.1"/>
    </source>
</evidence>
<dbReference type="Pfam" id="PF13858">
    <property type="entry name" value="DUF4199"/>
    <property type="match status" value="1"/>
</dbReference>
<accession>A0A2Z4GC88</accession>
<dbReference type="Proteomes" id="UP000249873">
    <property type="component" value="Chromosome"/>
</dbReference>
<dbReference type="EMBL" id="CP029480">
    <property type="protein sequence ID" value="AWV98678.1"/>
    <property type="molecule type" value="Genomic_DNA"/>
</dbReference>
<keyword evidence="3" id="KW-1185">Reference proteome</keyword>
<dbReference type="InterPro" id="IPR025250">
    <property type="entry name" value="DUF4199"/>
</dbReference>
<dbReference type="AlphaFoldDB" id="A0A2Z4GC88"/>
<name>A0A2Z4GC88_9BACT</name>
<keyword evidence="1" id="KW-0472">Membrane</keyword>
<gene>
    <name evidence="2" type="ORF">DJ013_11045</name>
</gene>
<evidence type="ECO:0000256" key="1">
    <source>
        <dbReference type="SAM" id="Phobius"/>
    </source>
</evidence>
<protein>
    <recommendedName>
        <fullName evidence="4">DUF4199 domain-containing protein</fullName>
    </recommendedName>
</protein>
<proteinExistence type="predicted"/>
<sequence>MLYAGEVNPLQNRRPDIVINILIIFLATWFYKSRNGGFIHFYEGFTIGFLTNIIAALTTGLAIYFFIKWIDPTPFESWITGGKEFLIERKEELSKFLNEESYKLQLESFDKAKPYQVILDDLMFKQFAIVAIMLISMALRKQRDAVS</sequence>
<feature type="transmembrane region" description="Helical" evidence="1">
    <location>
        <begin position="122"/>
        <end position="139"/>
    </location>
</feature>
<keyword evidence="1" id="KW-0812">Transmembrane</keyword>
<feature type="transmembrane region" description="Helical" evidence="1">
    <location>
        <begin position="17"/>
        <end position="33"/>
    </location>
</feature>
<dbReference type="KEGG" id="als:DJ013_11045"/>